<accession>A0A1W0CGI0</accession>
<protein>
    <submittedName>
        <fullName evidence="1">Uncharacterized protein</fullName>
    </submittedName>
</protein>
<dbReference type="Proteomes" id="UP000192721">
    <property type="component" value="Unassembled WGS sequence"/>
</dbReference>
<comment type="caution">
    <text evidence="1">The sequence shown here is derived from an EMBL/GenBank/DDBJ whole genome shotgun (WGS) entry which is preliminary data.</text>
</comment>
<reference evidence="1 2" key="1">
    <citation type="submission" date="2017-02" db="EMBL/GenBank/DDBJ databases">
        <title>Chromobacterium haemolyticum H5244.</title>
        <authorList>
            <person name="Gulvik C.A."/>
        </authorList>
    </citation>
    <scope>NUCLEOTIDE SEQUENCE [LARGE SCALE GENOMIC DNA]</scope>
    <source>
        <strain evidence="1 2">H5244</strain>
    </source>
</reference>
<proteinExistence type="predicted"/>
<name>A0A1W0CGI0_9NEIS</name>
<sequence length="59" mass="6347">MTLPLGNCELRCALSSPWLMPAALNALGGLGGAVSQSQRGQHQYANHRSLGFHHEFSPM</sequence>
<evidence type="ECO:0000313" key="2">
    <source>
        <dbReference type="Proteomes" id="UP000192721"/>
    </source>
</evidence>
<organism evidence="1 2">
    <name type="scientific">Chromobacterium haemolyticum</name>
    <dbReference type="NCBI Taxonomy" id="394935"/>
    <lineage>
        <taxon>Bacteria</taxon>
        <taxon>Pseudomonadati</taxon>
        <taxon>Pseudomonadota</taxon>
        <taxon>Betaproteobacteria</taxon>
        <taxon>Neisseriales</taxon>
        <taxon>Chromobacteriaceae</taxon>
        <taxon>Chromobacterium</taxon>
    </lineage>
</organism>
<gene>
    <name evidence="1" type="ORF">B0T45_19810</name>
</gene>
<evidence type="ECO:0000313" key="1">
    <source>
        <dbReference type="EMBL" id="OQS33829.1"/>
    </source>
</evidence>
<dbReference type="EMBL" id="MUKV01000036">
    <property type="protein sequence ID" value="OQS33829.1"/>
    <property type="molecule type" value="Genomic_DNA"/>
</dbReference>
<dbReference type="AlphaFoldDB" id="A0A1W0CGI0"/>